<dbReference type="InterPro" id="IPR004360">
    <property type="entry name" value="Glyas_Fos-R_dOase_dom"/>
</dbReference>
<dbReference type="InterPro" id="IPR037523">
    <property type="entry name" value="VOC_core"/>
</dbReference>
<evidence type="ECO:0000313" key="2">
    <source>
        <dbReference type="EMBL" id="MBK1786333.1"/>
    </source>
</evidence>
<dbReference type="PANTHER" id="PTHR21366:SF14">
    <property type="entry name" value="GLYOXALASE DOMAIN-CONTAINING PROTEIN 5"/>
    <property type="match status" value="1"/>
</dbReference>
<reference evidence="2" key="1">
    <citation type="submission" date="2020-12" db="EMBL/GenBank/DDBJ databases">
        <title>Prauserella sp. ASG 168, a novel actinomycete isolated from cave rock.</title>
        <authorList>
            <person name="Suriyachadkun C."/>
        </authorList>
    </citation>
    <scope>NUCLEOTIDE SEQUENCE</scope>
    <source>
        <strain evidence="2">ASG 168</strain>
    </source>
</reference>
<keyword evidence="3" id="KW-1185">Reference proteome</keyword>
<organism evidence="2 3">
    <name type="scientific">Prauserella cavernicola</name>
    <dbReference type="NCBI Taxonomy" id="2800127"/>
    <lineage>
        <taxon>Bacteria</taxon>
        <taxon>Bacillati</taxon>
        <taxon>Actinomycetota</taxon>
        <taxon>Actinomycetes</taxon>
        <taxon>Pseudonocardiales</taxon>
        <taxon>Pseudonocardiaceae</taxon>
        <taxon>Prauserella</taxon>
    </lineage>
</organism>
<name>A0A934QU33_9PSEU</name>
<dbReference type="Proteomes" id="UP000635245">
    <property type="component" value="Unassembled WGS sequence"/>
</dbReference>
<accession>A0A934QU33</accession>
<protein>
    <submittedName>
        <fullName evidence="2">VOC family protein</fullName>
    </submittedName>
</protein>
<dbReference type="CDD" id="cd06587">
    <property type="entry name" value="VOC"/>
    <property type="match status" value="2"/>
</dbReference>
<sequence length="308" mass="33698">MPRADAATHAFLRCTLNTADRAKSARFYADVLDLRQRGEFTDTEADVTALGVSEPAHRSRVRLRDRRWSRRTPALELVQWHEPRGYGVVPDSPTTIGLRALGFRVDSVATVRSAVARAARDARLLPPGWPAGAGPTAWTTDPDGVTVELVQSRLADTDGPVLSHLRLNCANLERSIEWYQHLGFEVVAKETSVLLPGLSFGLPGHVELASASLQLGEDDPFRLELLQWVDPPGEATVRVHGNTPGLRHVAFAVEDTRMAHRYLAEAGIANGGPPRWHPMPAGKGETGWSLFLTDPDGVYVELAEHPPL</sequence>
<dbReference type="PROSITE" id="PS51819">
    <property type="entry name" value="VOC"/>
    <property type="match status" value="2"/>
</dbReference>
<dbReference type="RefSeq" id="WP_200319680.1">
    <property type="nucleotide sequence ID" value="NZ_JAENJH010000004.1"/>
</dbReference>
<gene>
    <name evidence="2" type="ORF">JHE00_18535</name>
</gene>
<dbReference type="AlphaFoldDB" id="A0A934QU33"/>
<dbReference type="InterPro" id="IPR050383">
    <property type="entry name" value="GlyoxalaseI/FosfomycinResist"/>
</dbReference>
<dbReference type="InterPro" id="IPR029068">
    <property type="entry name" value="Glyas_Bleomycin-R_OHBP_Dase"/>
</dbReference>
<proteinExistence type="predicted"/>
<dbReference type="SUPFAM" id="SSF54593">
    <property type="entry name" value="Glyoxalase/Bleomycin resistance protein/Dihydroxybiphenyl dioxygenase"/>
    <property type="match status" value="2"/>
</dbReference>
<comment type="caution">
    <text evidence="2">The sequence shown here is derived from an EMBL/GenBank/DDBJ whole genome shotgun (WGS) entry which is preliminary data.</text>
</comment>
<feature type="domain" description="VOC" evidence="1">
    <location>
        <begin position="10"/>
        <end position="152"/>
    </location>
</feature>
<dbReference type="Pfam" id="PF00903">
    <property type="entry name" value="Glyoxalase"/>
    <property type="match status" value="2"/>
</dbReference>
<dbReference type="Gene3D" id="3.10.180.10">
    <property type="entry name" value="2,3-Dihydroxybiphenyl 1,2-Dioxygenase, domain 1"/>
    <property type="match status" value="2"/>
</dbReference>
<evidence type="ECO:0000259" key="1">
    <source>
        <dbReference type="PROSITE" id="PS51819"/>
    </source>
</evidence>
<evidence type="ECO:0000313" key="3">
    <source>
        <dbReference type="Proteomes" id="UP000635245"/>
    </source>
</evidence>
<dbReference type="EMBL" id="JAENJH010000004">
    <property type="protein sequence ID" value="MBK1786333.1"/>
    <property type="molecule type" value="Genomic_DNA"/>
</dbReference>
<feature type="domain" description="VOC" evidence="1">
    <location>
        <begin position="161"/>
        <end position="305"/>
    </location>
</feature>
<dbReference type="PANTHER" id="PTHR21366">
    <property type="entry name" value="GLYOXALASE FAMILY PROTEIN"/>
    <property type="match status" value="1"/>
</dbReference>